<dbReference type="InterPro" id="IPR005062">
    <property type="entry name" value="SAC3/GANP/THP3_conserved"/>
</dbReference>
<dbReference type="GO" id="GO:0005634">
    <property type="term" value="C:nucleus"/>
    <property type="evidence" value="ECO:0007669"/>
    <property type="project" value="TreeGrafter"/>
</dbReference>
<dbReference type="Gene3D" id="1.25.40.990">
    <property type="match status" value="1"/>
</dbReference>
<sequence length="326" mass="37810">MVPVKATCMQMCPKDEITMRKSRKLLHQLERDPYQMVKCFSRSAAGCSLNKPHLLRPPSVLMNTISYLLNDVLKIVNVPFNIIYDFIDDRLSAIKQDATIQEVSKQNWMNILPPIIRFYAYAAYMCYEYNINIYDPYLNMKHFHECVLKFIKICLEDSNETTTDELCSEMVSLLIVANLGDYNVLQQGLPFISKKNNLVKKTMLLSVNIMNGNFGDLLKVYNELPAIHQCVISVQLPILRKYILQSMCFGFNCKNNFFPISILTNCLLLNNDKETTEVCKHYGILMIDYKAELSKSLFNIEVDEPRIRKKIQFNVNVSTMILHKQK</sequence>
<organism evidence="2 3">
    <name type="scientific">Cinara cedri</name>
    <dbReference type="NCBI Taxonomy" id="506608"/>
    <lineage>
        <taxon>Eukaryota</taxon>
        <taxon>Metazoa</taxon>
        <taxon>Ecdysozoa</taxon>
        <taxon>Arthropoda</taxon>
        <taxon>Hexapoda</taxon>
        <taxon>Insecta</taxon>
        <taxon>Pterygota</taxon>
        <taxon>Neoptera</taxon>
        <taxon>Paraneoptera</taxon>
        <taxon>Hemiptera</taxon>
        <taxon>Sternorrhyncha</taxon>
        <taxon>Aphidomorpha</taxon>
        <taxon>Aphidoidea</taxon>
        <taxon>Aphididae</taxon>
        <taxon>Lachninae</taxon>
        <taxon>Cinara</taxon>
    </lineage>
</organism>
<name>A0A5E4NQ74_9HEMI</name>
<dbReference type="GO" id="GO:0005819">
    <property type="term" value="C:spindle"/>
    <property type="evidence" value="ECO:0007669"/>
    <property type="project" value="TreeGrafter"/>
</dbReference>
<dbReference type="GO" id="GO:0051225">
    <property type="term" value="P:spindle assembly"/>
    <property type="evidence" value="ECO:0007669"/>
    <property type="project" value="TreeGrafter"/>
</dbReference>
<dbReference type="SUPFAM" id="SSF111321">
    <property type="entry name" value="AF1104-like"/>
    <property type="match status" value="1"/>
</dbReference>
<dbReference type="OrthoDB" id="264795at2759"/>
<evidence type="ECO:0000313" key="3">
    <source>
        <dbReference type="Proteomes" id="UP000325440"/>
    </source>
</evidence>
<dbReference type="Pfam" id="PF03399">
    <property type="entry name" value="SAC3_GANP"/>
    <property type="match status" value="1"/>
</dbReference>
<dbReference type="InterPro" id="IPR036075">
    <property type="entry name" value="ARMT-1-like_metal-bd_sf"/>
</dbReference>
<dbReference type="GO" id="GO:0051298">
    <property type="term" value="P:centrosome duplication"/>
    <property type="evidence" value="ECO:0007669"/>
    <property type="project" value="TreeGrafter"/>
</dbReference>
<feature type="domain" description="SAC3/GANP/THP3 conserved" evidence="1">
    <location>
        <begin position="11"/>
        <end position="285"/>
    </location>
</feature>
<evidence type="ECO:0000313" key="2">
    <source>
        <dbReference type="EMBL" id="VVC45909.1"/>
    </source>
</evidence>
<reference evidence="2 3" key="1">
    <citation type="submission" date="2019-08" db="EMBL/GenBank/DDBJ databases">
        <authorList>
            <person name="Alioto T."/>
            <person name="Alioto T."/>
            <person name="Gomez Garrido J."/>
        </authorList>
    </citation>
    <scope>NUCLEOTIDE SEQUENCE [LARGE SCALE GENOMIC DNA]</scope>
</reference>
<evidence type="ECO:0000259" key="1">
    <source>
        <dbReference type="Pfam" id="PF03399"/>
    </source>
</evidence>
<dbReference type="EMBL" id="CABPRJ010002420">
    <property type="protein sequence ID" value="VVC45909.1"/>
    <property type="molecule type" value="Genomic_DNA"/>
</dbReference>
<dbReference type="PANTHER" id="PTHR12436">
    <property type="entry name" value="80 KDA MCM3-ASSOCIATED PROTEIN"/>
    <property type="match status" value="1"/>
</dbReference>
<proteinExistence type="predicted"/>
<protein>
    <recommendedName>
        <fullName evidence="1">SAC3/GANP/THP3 conserved domain-containing protein</fullName>
    </recommendedName>
</protein>
<dbReference type="AlphaFoldDB" id="A0A5E4NQ74"/>
<dbReference type="Proteomes" id="UP000325440">
    <property type="component" value="Unassembled WGS sequence"/>
</dbReference>
<accession>A0A5E4NQ74</accession>
<dbReference type="InterPro" id="IPR045107">
    <property type="entry name" value="SAC3/GANP/THP3"/>
</dbReference>
<gene>
    <name evidence="2" type="ORF">CINCED_3A010256</name>
</gene>
<dbReference type="PANTHER" id="PTHR12436:SF38">
    <property type="entry name" value="SAC3 DOMAIN-CONTAINING PROTEIN 1"/>
    <property type="match status" value="1"/>
</dbReference>
<keyword evidence="3" id="KW-1185">Reference proteome</keyword>
<dbReference type="GO" id="GO:0005813">
    <property type="term" value="C:centrosome"/>
    <property type="evidence" value="ECO:0007669"/>
    <property type="project" value="TreeGrafter"/>
</dbReference>